<comment type="caution">
    <text evidence="1">The sequence shown here is derived from an EMBL/GenBank/DDBJ whole genome shotgun (WGS) entry which is preliminary data.</text>
</comment>
<organism evidence="1 2">
    <name type="scientific">Paramuricea clavata</name>
    <name type="common">Red gorgonian</name>
    <name type="synonym">Violescent sea-whip</name>
    <dbReference type="NCBI Taxonomy" id="317549"/>
    <lineage>
        <taxon>Eukaryota</taxon>
        <taxon>Metazoa</taxon>
        <taxon>Cnidaria</taxon>
        <taxon>Anthozoa</taxon>
        <taxon>Octocorallia</taxon>
        <taxon>Malacalcyonacea</taxon>
        <taxon>Plexauridae</taxon>
        <taxon>Paramuricea</taxon>
    </lineage>
</organism>
<dbReference type="AlphaFoldDB" id="A0A7D9IV00"/>
<sequence>KAIIEKQAKSLQYLSDEYDDQWRRRSVVNKEIKRLDTKLTNIILKFDKISEQIDAIEQYSYNYNVKIIGIPQTQDRNETAANTADIYELDFHFNIIGVTETKITNLTQLNFETKIPGYEFEYVPTPLASGGVGMYIDNTLEYTVLEKCKSLFSQ</sequence>
<dbReference type="OrthoDB" id="5987256at2759"/>
<evidence type="ECO:0000313" key="1">
    <source>
        <dbReference type="EMBL" id="CAB4013771.1"/>
    </source>
</evidence>
<reference evidence="1" key="1">
    <citation type="submission" date="2020-04" db="EMBL/GenBank/DDBJ databases">
        <authorList>
            <person name="Alioto T."/>
            <person name="Alioto T."/>
            <person name="Gomez Garrido J."/>
        </authorList>
    </citation>
    <scope>NUCLEOTIDE SEQUENCE</scope>
    <source>
        <strain evidence="1">A484AB</strain>
    </source>
</reference>
<dbReference type="Proteomes" id="UP001152795">
    <property type="component" value="Unassembled WGS sequence"/>
</dbReference>
<protein>
    <submittedName>
        <fullName evidence="1">Uncharacterized protein</fullName>
    </submittedName>
</protein>
<accession>A0A7D9IV00</accession>
<proteinExistence type="predicted"/>
<dbReference type="EMBL" id="CACRXK020008014">
    <property type="protein sequence ID" value="CAB4013771.1"/>
    <property type="molecule type" value="Genomic_DNA"/>
</dbReference>
<name>A0A7D9IV00_PARCT</name>
<evidence type="ECO:0000313" key="2">
    <source>
        <dbReference type="Proteomes" id="UP001152795"/>
    </source>
</evidence>
<feature type="non-terminal residue" evidence="1">
    <location>
        <position position="1"/>
    </location>
</feature>
<feature type="non-terminal residue" evidence="1">
    <location>
        <position position="154"/>
    </location>
</feature>
<keyword evidence="2" id="KW-1185">Reference proteome</keyword>
<gene>
    <name evidence="1" type="ORF">PACLA_8A056759</name>
</gene>